<proteinExistence type="predicted"/>
<dbReference type="AlphaFoldDB" id="A0A9Q8YZD2"/>
<gene>
    <name evidence="2" type="ORF">yc1106_00038</name>
</gene>
<organism evidence="2 3">
    <name type="scientific">Curvularia clavata</name>
    <dbReference type="NCBI Taxonomy" id="95742"/>
    <lineage>
        <taxon>Eukaryota</taxon>
        <taxon>Fungi</taxon>
        <taxon>Dikarya</taxon>
        <taxon>Ascomycota</taxon>
        <taxon>Pezizomycotina</taxon>
        <taxon>Dothideomycetes</taxon>
        <taxon>Pleosporomycetidae</taxon>
        <taxon>Pleosporales</taxon>
        <taxon>Pleosporineae</taxon>
        <taxon>Pleosporaceae</taxon>
        <taxon>Curvularia</taxon>
    </lineage>
</organism>
<feature type="compositionally biased region" description="Basic residues" evidence="1">
    <location>
        <begin position="1"/>
        <end position="10"/>
    </location>
</feature>
<dbReference type="OrthoDB" id="3695698at2759"/>
<evidence type="ECO:0000313" key="3">
    <source>
        <dbReference type="Proteomes" id="UP001056012"/>
    </source>
</evidence>
<sequence>MDGKSKHHAPSKVFNTIDFNDDDQSTISMPAYTPRSSYDIEYTKLADTKSRFLQLGPEMIQLSSTLRDRLSPGDPMIAAWDDLINTLHKGCETPTPRASAAPTHISDTEKHAIQHAPNHELPHKVERNGDLVWRLCNYPSNINDPSDSGHDEGFKTGIKRSYCESVEPDANFPGSVTEEYPCGEADGLETGKIEGDLPTSDHNCICNEVGNWDGCKYCLDSKSTADKCTCDAWGTCNCCRNPGKCTCDGWIVCHYCMSARIDGDNDQWGCGHPEWSIASAVAPGYVNTPSRASRDFEALLPPTLGESHHSPPTHNTCHATSVPAADPPKYSNYTVTYWATIKYGEQTIQVPIDSDYVSGPEKRVIEGDQGMQMVWDWVVKKGLDKWIGLQDAFELTMDMQGDRPAGFFCDTEGDVNFNWAVKSESGSHRSRRGPLSAKRARLSPTPSDRYSLSVASEVLSR</sequence>
<keyword evidence="3" id="KW-1185">Reference proteome</keyword>
<feature type="compositionally biased region" description="Polar residues" evidence="1">
    <location>
        <begin position="310"/>
        <end position="319"/>
    </location>
</feature>
<feature type="compositionally biased region" description="Polar residues" evidence="1">
    <location>
        <begin position="444"/>
        <end position="454"/>
    </location>
</feature>
<evidence type="ECO:0000256" key="1">
    <source>
        <dbReference type="SAM" id="MobiDB-lite"/>
    </source>
</evidence>
<accession>A0A9Q8YZD2</accession>
<dbReference type="VEuPathDB" id="FungiDB:yc1106_00038"/>
<name>A0A9Q8YZD2_CURCL</name>
<reference evidence="2" key="1">
    <citation type="submission" date="2021-12" db="EMBL/GenBank/DDBJ databases">
        <title>Curvularia clavata genome.</title>
        <authorList>
            <person name="Cao Y."/>
        </authorList>
    </citation>
    <scope>NUCLEOTIDE SEQUENCE</scope>
    <source>
        <strain evidence="2">Yc1106</strain>
    </source>
</reference>
<protein>
    <submittedName>
        <fullName evidence="2">Uncharacterized protein</fullName>
    </submittedName>
</protein>
<feature type="region of interest" description="Disordered" evidence="1">
    <location>
        <begin position="303"/>
        <end position="323"/>
    </location>
</feature>
<dbReference type="EMBL" id="CP089274">
    <property type="protein sequence ID" value="USP72764.1"/>
    <property type="molecule type" value="Genomic_DNA"/>
</dbReference>
<feature type="region of interest" description="Disordered" evidence="1">
    <location>
        <begin position="1"/>
        <end position="20"/>
    </location>
</feature>
<evidence type="ECO:0000313" key="2">
    <source>
        <dbReference type="EMBL" id="USP72764.1"/>
    </source>
</evidence>
<dbReference type="Proteomes" id="UP001056012">
    <property type="component" value="Chromosome 1"/>
</dbReference>
<feature type="region of interest" description="Disordered" evidence="1">
    <location>
        <begin position="423"/>
        <end position="461"/>
    </location>
</feature>